<dbReference type="AlphaFoldDB" id="A0A5J6V130"/>
<dbReference type="Proteomes" id="UP000326546">
    <property type="component" value="Chromosome"/>
</dbReference>
<sequence length="331" mass="36403">MPAEPRITLLGPQREPHLQDVVRSLELEGCRFATITAGWREREGEDEVLDAELGGNTVNLRLWRLLQQLWEADPELEAADRQRRHVLGEMQELYVIGLQKAAEALREIHSLESRDERAVQMATDDVLAIMRDMDDRHRQRVAEVHLEFYATYEPEHRPAVTEARFLVGRRIADCDAVVIPGGHVGVLLGSLHIANLAPALAAPSPETAENPDPAPTLYRPIIAWGAGAMVLTERVLLFYDDSVVAPAVSEVLMDGLALTRGLVALPNATARLTVKDRARMAVLARRCAPRLPVLLDPGAQVTLTVGGEVPTGARIVDPDGKVVRHDREATG</sequence>
<organism evidence="1 2">
    <name type="scientific">Ornithinimicrobium pratense</name>
    <dbReference type="NCBI Taxonomy" id="2593973"/>
    <lineage>
        <taxon>Bacteria</taxon>
        <taxon>Bacillati</taxon>
        <taxon>Actinomycetota</taxon>
        <taxon>Actinomycetes</taxon>
        <taxon>Micrococcales</taxon>
        <taxon>Ornithinimicrobiaceae</taxon>
        <taxon>Ornithinimicrobium</taxon>
    </lineage>
</organism>
<accession>A0A5J6V130</accession>
<proteinExistence type="predicted"/>
<keyword evidence="2" id="KW-1185">Reference proteome</keyword>
<dbReference type="OrthoDB" id="4857326at2"/>
<dbReference type="RefSeq" id="WP_158059757.1">
    <property type="nucleotide sequence ID" value="NZ_CP044427.1"/>
</dbReference>
<name>A0A5J6V130_9MICO</name>
<protein>
    <submittedName>
        <fullName evidence="1">Uncharacterized protein</fullName>
    </submittedName>
</protein>
<dbReference type="KEGG" id="serw:FY030_00235"/>
<reference evidence="1 2" key="1">
    <citation type="submission" date="2019-09" db="EMBL/GenBank/DDBJ databases">
        <title>Serinicoccus pratensis sp. nov., isolated from meadow soil.</title>
        <authorList>
            <person name="Zhang W."/>
        </authorList>
    </citation>
    <scope>NUCLEOTIDE SEQUENCE [LARGE SCALE GENOMIC DNA]</scope>
    <source>
        <strain evidence="1 2">W204</strain>
    </source>
</reference>
<evidence type="ECO:0000313" key="1">
    <source>
        <dbReference type="EMBL" id="QFG67359.1"/>
    </source>
</evidence>
<evidence type="ECO:0000313" key="2">
    <source>
        <dbReference type="Proteomes" id="UP000326546"/>
    </source>
</evidence>
<dbReference type="InterPro" id="IPR029062">
    <property type="entry name" value="Class_I_gatase-like"/>
</dbReference>
<gene>
    <name evidence="1" type="ORF">FY030_00235</name>
</gene>
<dbReference type="EMBL" id="CP044427">
    <property type="protein sequence ID" value="QFG67359.1"/>
    <property type="molecule type" value="Genomic_DNA"/>
</dbReference>
<dbReference type="SUPFAM" id="SSF52317">
    <property type="entry name" value="Class I glutamine amidotransferase-like"/>
    <property type="match status" value="1"/>
</dbReference>